<dbReference type="InterPro" id="IPR002745">
    <property type="entry name" value="Ptrans_KptA/Tpt1"/>
</dbReference>
<dbReference type="GO" id="GO:0006388">
    <property type="term" value="P:tRNA splicing, via endonucleolytic cleavage and ligation"/>
    <property type="evidence" value="ECO:0007669"/>
    <property type="project" value="TreeGrafter"/>
</dbReference>
<reference evidence="5 6" key="1">
    <citation type="journal article" date="2019" name="Nat. Ecol. Evol.">
        <title>Megaphylogeny resolves global patterns of mushroom evolution.</title>
        <authorList>
            <person name="Varga T."/>
            <person name="Krizsan K."/>
            <person name="Foldi C."/>
            <person name="Dima B."/>
            <person name="Sanchez-Garcia M."/>
            <person name="Sanchez-Ramirez S."/>
            <person name="Szollosi G.J."/>
            <person name="Szarkandi J.G."/>
            <person name="Papp V."/>
            <person name="Albert L."/>
            <person name="Andreopoulos W."/>
            <person name="Angelini C."/>
            <person name="Antonin V."/>
            <person name="Barry K.W."/>
            <person name="Bougher N.L."/>
            <person name="Buchanan P."/>
            <person name="Buyck B."/>
            <person name="Bense V."/>
            <person name="Catcheside P."/>
            <person name="Chovatia M."/>
            <person name="Cooper J."/>
            <person name="Damon W."/>
            <person name="Desjardin D."/>
            <person name="Finy P."/>
            <person name="Geml J."/>
            <person name="Haridas S."/>
            <person name="Hughes K."/>
            <person name="Justo A."/>
            <person name="Karasinski D."/>
            <person name="Kautmanova I."/>
            <person name="Kiss B."/>
            <person name="Kocsube S."/>
            <person name="Kotiranta H."/>
            <person name="LaButti K.M."/>
            <person name="Lechner B.E."/>
            <person name="Liimatainen K."/>
            <person name="Lipzen A."/>
            <person name="Lukacs Z."/>
            <person name="Mihaltcheva S."/>
            <person name="Morgado L.N."/>
            <person name="Niskanen T."/>
            <person name="Noordeloos M.E."/>
            <person name="Ohm R.A."/>
            <person name="Ortiz-Santana B."/>
            <person name="Ovrebo C."/>
            <person name="Racz N."/>
            <person name="Riley R."/>
            <person name="Savchenko A."/>
            <person name="Shiryaev A."/>
            <person name="Soop K."/>
            <person name="Spirin V."/>
            <person name="Szebenyi C."/>
            <person name="Tomsovsky M."/>
            <person name="Tulloss R.E."/>
            <person name="Uehling J."/>
            <person name="Grigoriev I.V."/>
            <person name="Vagvolgyi C."/>
            <person name="Papp T."/>
            <person name="Martin F.M."/>
            <person name="Miettinen O."/>
            <person name="Hibbett D.S."/>
            <person name="Nagy L.G."/>
        </authorList>
    </citation>
    <scope>NUCLEOTIDE SEQUENCE [LARGE SCALE GENOMIC DNA]</scope>
    <source>
        <strain evidence="5 6">CBS 121175</strain>
    </source>
</reference>
<accession>A0A5C3KLW7</accession>
<keyword evidence="2" id="KW-0808">Transferase</keyword>
<evidence type="ECO:0000313" key="6">
    <source>
        <dbReference type="Proteomes" id="UP000307440"/>
    </source>
</evidence>
<dbReference type="EMBL" id="ML210276">
    <property type="protein sequence ID" value="TFK21172.1"/>
    <property type="molecule type" value="Genomic_DNA"/>
</dbReference>
<keyword evidence="6" id="KW-1185">Reference proteome</keyword>
<dbReference type="OrthoDB" id="419694at2759"/>
<evidence type="ECO:0000313" key="5">
    <source>
        <dbReference type="EMBL" id="TFK21172.1"/>
    </source>
</evidence>
<evidence type="ECO:0000256" key="3">
    <source>
        <dbReference type="ARBA" id="ARBA00023027"/>
    </source>
</evidence>
<feature type="compositionally biased region" description="Basic and acidic residues" evidence="4">
    <location>
        <begin position="274"/>
        <end position="290"/>
    </location>
</feature>
<dbReference type="GO" id="GO:0000215">
    <property type="term" value="F:tRNA 2'-phosphotransferase activity"/>
    <property type="evidence" value="ECO:0007669"/>
    <property type="project" value="TreeGrafter"/>
</dbReference>
<dbReference type="PANTHER" id="PTHR12684">
    <property type="entry name" value="PUTATIVE PHOSPHOTRANSFERASE"/>
    <property type="match status" value="1"/>
</dbReference>
<dbReference type="Proteomes" id="UP000307440">
    <property type="component" value="Unassembled WGS sequence"/>
</dbReference>
<evidence type="ECO:0000256" key="1">
    <source>
        <dbReference type="ARBA" id="ARBA00009836"/>
    </source>
</evidence>
<evidence type="ECO:0000256" key="2">
    <source>
        <dbReference type="ARBA" id="ARBA00022679"/>
    </source>
</evidence>
<evidence type="ECO:0000256" key="4">
    <source>
        <dbReference type="SAM" id="MobiDB-lite"/>
    </source>
</evidence>
<dbReference type="STRING" id="230819.A0A5C3KLW7"/>
<dbReference type="Pfam" id="PF01885">
    <property type="entry name" value="PTS_2-RNA"/>
    <property type="match status" value="1"/>
</dbReference>
<feature type="region of interest" description="Disordered" evidence="4">
    <location>
        <begin position="264"/>
        <end position="290"/>
    </location>
</feature>
<dbReference type="Gene3D" id="3.20.170.30">
    <property type="match status" value="1"/>
</dbReference>
<dbReference type="AlphaFoldDB" id="A0A5C3KLW7"/>
<dbReference type="InterPro" id="IPR042081">
    <property type="entry name" value="RNA_2'-PTrans_C"/>
</dbReference>
<organism evidence="5 6">
    <name type="scientific">Coprinopsis marcescibilis</name>
    <name type="common">Agaric fungus</name>
    <name type="synonym">Psathyrella marcescibilis</name>
    <dbReference type="NCBI Taxonomy" id="230819"/>
    <lineage>
        <taxon>Eukaryota</taxon>
        <taxon>Fungi</taxon>
        <taxon>Dikarya</taxon>
        <taxon>Basidiomycota</taxon>
        <taxon>Agaricomycotina</taxon>
        <taxon>Agaricomycetes</taxon>
        <taxon>Agaricomycetidae</taxon>
        <taxon>Agaricales</taxon>
        <taxon>Agaricineae</taxon>
        <taxon>Psathyrellaceae</taxon>
        <taxon>Coprinopsis</taxon>
    </lineage>
</organism>
<dbReference type="SUPFAM" id="SSF56399">
    <property type="entry name" value="ADP-ribosylation"/>
    <property type="match status" value="1"/>
</dbReference>
<sequence length="290" mass="33038">MLSRLSVRYASTQTDPRLLSRITDDILNILTQPPPLPEQKLSPQQAQANHENTNLALRNNSGISYHLSSTQRKDGFTPVSHLLRHPLLSHIDFKTLEEVVYTTSSKYFELRFRPLSWHGSSGMLENWWIRVQQGHTNMPANSIRRVLSPKEIRKTVHATTAEAWESIKTQGLSRLDGDYIHMYQGVPGVEAIRQQGMKTGISHPRNKVLIFVNAGQAIQEGIKFYRSWDGLILTPGNADGVIPPKMLKRVERIQITRKKLSLTDEVEEENTAEANDRDVVEEKEDTVQKK</sequence>
<gene>
    <name evidence="5" type="ORF">FA15DRAFT_645949</name>
</gene>
<protein>
    <submittedName>
        <fullName evidence="5">Uncharacterized protein</fullName>
    </submittedName>
</protein>
<dbReference type="PANTHER" id="PTHR12684:SF2">
    <property type="entry name" value="TRNA 2'-PHOSPHOTRANSFERASE 1"/>
    <property type="match status" value="1"/>
</dbReference>
<name>A0A5C3KLW7_COPMA</name>
<keyword evidence="3" id="KW-0520">NAD</keyword>
<proteinExistence type="inferred from homology"/>
<comment type="similarity">
    <text evidence="1">Belongs to the KptA/TPT1 family.</text>
</comment>